<feature type="chain" id="PRO_5045392540" description="DNA primase" evidence="2">
    <location>
        <begin position="24"/>
        <end position="63"/>
    </location>
</feature>
<accession>A0ABN0X635</accession>
<reference evidence="3 4" key="1">
    <citation type="journal article" date="2019" name="Int. J. Syst. Evol. Microbiol.">
        <title>The Global Catalogue of Microorganisms (GCM) 10K type strain sequencing project: providing services to taxonomists for standard genome sequencing and annotation.</title>
        <authorList>
            <consortium name="The Broad Institute Genomics Platform"/>
            <consortium name="The Broad Institute Genome Sequencing Center for Infectious Disease"/>
            <person name="Wu L."/>
            <person name="Ma J."/>
        </authorList>
    </citation>
    <scope>NUCLEOTIDE SEQUENCE [LARGE SCALE GENOMIC DNA]</scope>
    <source>
        <strain evidence="3 4">JCM 12662</strain>
    </source>
</reference>
<dbReference type="EMBL" id="BAAACW010000039">
    <property type="protein sequence ID" value="GAA0356080.1"/>
    <property type="molecule type" value="Genomic_DNA"/>
</dbReference>
<keyword evidence="4" id="KW-1185">Reference proteome</keyword>
<sequence length="63" mass="6577">MKKVSKWLAVLSLSGGLLLAGCADPDEVDEGDLPAVEEPADDNLDDGMDDGLDGDVDDDTDVE</sequence>
<protein>
    <recommendedName>
        <fullName evidence="5">DNA primase</fullName>
    </recommendedName>
</protein>
<evidence type="ECO:0000313" key="4">
    <source>
        <dbReference type="Proteomes" id="UP001501166"/>
    </source>
</evidence>
<evidence type="ECO:0000256" key="1">
    <source>
        <dbReference type="SAM" id="MobiDB-lite"/>
    </source>
</evidence>
<evidence type="ECO:0000313" key="3">
    <source>
        <dbReference type="EMBL" id="GAA0356080.1"/>
    </source>
</evidence>
<feature type="signal peptide" evidence="2">
    <location>
        <begin position="1"/>
        <end position="23"/>
    </location>
</feature>
<name>A0ABN0X635_9LACT</name>
<evidence type="ECO:0000256" key="2">
    <source>
        <dbReference type="SAM" id="SignalP"/>
    </source>
</evidence>
<gene>
    <name evidence="3" type="ORF">GCM10008932_06320</name>
</gene>
<dbReference type="Proteomes" id="UP001501166">
    <property type="component" value="Unassembled WGS sequence"/>
</dbReference>
<feature type="region of interest" description="Disordered" evidence="1">
    <location>
        <begin position="24"/>
        <end position="63"/>
    </location>
</feature>
<evidence type="ECO:0008006" key="5">
    <source>
        <dbReference type="Google" id="ProtNLM"/>
    </source>
</evidence>
<proteinExistence type="predicted"/>
<feature type="compositionally biased region" description="Acidic residues" evidence="1">
    <location>
        <begin position="38"/>
        <end position="63"/>
    </location>
</feature>
<dbReference type="RefSeq" id="WP_343753927.1">
    <property type="nucleotide sequence ID" value="NZ_BAAACW010000039.1"/>
</dbReference>
<dbReference type="PROSITE" id="PS51257">
    <property type="entry name" value="PROKAR_LIPOPROTEIN"/>
    <property type="match status" value="1"/>
</dbReference>
<keyword evidence="2" id="KW-0732">Signal</keyword>
<comment type="caution">
    <text evidence="3">The sequence shown here is derived from an EMBL/GenBank/DDBJ whole genome shotgun (WGS) entry which is preliminary data.</text>
</comment>
<organism evidence="3 4">
    <name type="scientific">Alkalibacterium iburiense</name>
    <dbReference type="NCBI Taxonomy" id="290589"/>
    <lineage>
        <taxon>Bacteria</taxon>
        <taxon>Bacillati</taxon>
        <taxon>Bacillota</taxon>
        <taxon>Bacilli</taxon>
        <taxon>Lactobacillales</taxon>
        <taxon>Carnobacteriaceae</taxon>
        <taxon>Alkalibacterium</taxon>
    </lineage>
</organism>